<protein>
    <submittedName>
        <fullName evidence="1">Uncharacterized protein</fullName>
    </submittedName>
</protein>
<dbReference type="Proteomes" id="UP000186817">
    <property type="component" value="Unassembled WGS sequence"/>
</dbReference>
<comment type="caution">
    <text evidence="1">The sequence shown here is derived from an EMBL/GenBank/DDBJ whole genome shotgun (WGS) entry which is preliminary data.</text>
</comment>
<gene>
    <name evidence="1" type="ORF">AK812_SmicGene45046</name>
</gene>
<proteinExistence type="predicted"/>
<evidence type="ECO:0000313" key="2">
    <source>
        <dbReference type="Proteomes" id="UP000186817"/>
    </source>
</evidence>
<dbReference type="EMBL" id="LSRX01002700">
    <property type="protein sequence ID" value="OLP75195.1"/>
    <property type="molecule type" value="Genomic_DNA"/>
</dbReference>
<accession>A0A1Q9BX10</accession>
<organism evidence="1 2">
    <name type="scientific">Symbiodinium microadriaticum</name>
    <name type="common">Dinoflagellate</name>
    <name type="synonym">Zooxanthella microadriatica</name>
    <dbReference type="NCBI Taxonomy" id="2951"/>
    <lineage>
        <taxon>Eukaryota</taxon>
        <taxon>Sar</taxon>
        <taxon>Alveolata</taxon>
        <taxon>Dinophyceae</taxon>
        <taxon>Suessiales</taxon>
        <taxon>Symbiodiniaceae</taxon>
        <taxon>Symbiodinium</taxon>
    </lineage>
</organism>
<name>A0A1Q9BX10_SYMMI</name>
<keyword evidence="2" id="KW-1185">Reference proteome</keyword>
<sequence length="83" mass="9537">MSHERWAARSALQELQAELPSRLDTPVFGHREDEISLNTEESLKRVVEEFHSSNLMTAKYHLDTDKFRSVLNLIVGARPESSK</sequence>
<evidence type="ECO:0000313" key="1">
    <source>
        <dbReference type="EMBL" id="OLP75195.1"/>
    </source>
</evidence>
<dbReference type="AlphaFoldDB" id="A0A1Q9BX10"/>
<reference evidence="1 2" key="1">
    <citation type="submission" date="2016-02" db="EMBL/GenBank/DDBJ databases">
        <title>Genome analysis of coral dinoflagellate symbionts highlights evolutionary adaptations to a symbiotic lifestyle.</title>
        <authorList>
            <person name="Aranda M."/>
            <person name="Li Y."/>
            <person name="Liew Y.J."/>
            <person name="Baumgarten S."/>
            <person name="Simakov O."/>
            <person name="Wilson M."/>
            <person name="Piel J."/>
            <person name="Ashoor H."/>
            <person name="Bougouffa S."/>
            <person name="Bajic V.B."/>
            <person name="Ryu T."/>
            <person name="Ravasi T."/>
            <person name="Bayer T."/>
            <person name="Micklem G."/>
            <person name="Kim H."/>
            <person name="Bhak J."/>
            <person name="Lajeunesse T.C."/>
            <person name="Voolstra C.R."/>
        </authorList>
    </citation>
    <scope>NUCLEOTIDE SEQUENCE [LARGE SCALE GENOMIC DNA]</scope>
    <source>
        <strain evidence="1 2">CCMP2467</strain>
    </source>
</reference>